<proteinExistence type="predicted"/>
<feature type="domain" description="VTT" evidence="2">
    <location>
        <begin position="145"/>
        <end position="260"/>
    </location>
</feature>
<dbReference type="EMBL" id="CAJPWZ010002886">
    <property type="protein sequence ID" value="CAG2246933.1"/>
    <property type="molecule type" value="Genomic_DNA"/>
</dbReference>
<dbReference type="GO" id="GO:0051480">
    <property type="term" value="P:regulation of cytosolic calcium ion concentration"/>
    <property type="evidence" value="ECO:0007669"/>
    <property type="project" value="TreeGrafter"/>
</dbReference>
<dbReference type="OrthoDB" id="166803at2759"/>
<feature type="transmembrane region" description="Helical" evidence="1">
    <location>
        <begin position="280"/>
        <end position="297"/>
    </location>
</feature>
<feature type="transmembrane region" description="Helical" evidence="1">
    <location>
        <begin position="158"/>
        <end position="178"/>
    </location>
</feature>
<evidence type="ECO:0000259" key="2">
    <source>
        <dbReference type="Pfam" id="PF09335"/>
    </source>
</evidence>
<feature type="transmembrane region" description="Helical" evidence="1">
    <location>
        <begin position="123"/>
        <end position="146"/>
    </location>
</feature>
<protein>
    <submittedName>
        <fullName evidence="3">Transmembrane protein 64</fullName>
    </submittedName>
</protein>
<dbReference type="PANTHER" id="PTHR46593">
    <property type="entry name" value="TRANSMEMBRANE PROTEIN 64"/>
    <property type="match status" value="1"/>
</dbReference>
<feature type="transmembrane region" description="Helical" evidence="1">
    <location>
        <begin position="240"/>
        <end position="260"/>
    </location>
</feature>
<name>A0A8S3ULG0_MYTED</name>
<keyword evidence="4" id="KW-1185">Reference proteome</keyword>
<dbReference type="GO" id="GO:0005783">
    <property type="term" value="C:endoplasmic reticulum"/>
    <property type="evidence" value="ECO:0007669"/>
    <property type="project" value="TreeGrafter"/>
</dbReference>
<dbReference type="InterPro" id="IPR053069">
    <property type="entry name" value="TVP38/TMEM64"/>
</dbReference>
<organism evidence="3 4">
    <name type="scientific">Mytilus edulis</name>
    <name type="common">Blue mussel</name>
    <dbReference type="NCBI Taxonomy" id="6550"/>
    <lineage>
        <taxon>Eukaryota</taxon>
        <taxon>Metazoa</taxon>
        <taxon>Spiralia</taxon>
        <taxon>Lophotrochozoa</taxon>
        <taxon>Mollusca</taxon>
        <taxon>Bivalvia</taxon>
        <taxon>Autobranchia</taxon>
        <taxon>Pteriomorphia</taxon>
        <taxon>Mytilida</taxon>
        <taxon>Mytiloidea</taxon>
        <taxon>Mytilidae</taxon>
        <taxon>Mytilinae</taxon>
        <taxon>Mytilus</taxon>
    </lineage>
</organism>
<keyword evidence="1" id="KW-0472">Membrane</keyword>
<keyword evidence="1 3" id="KW-0812">Transmembrane</keyword>
<keyword evidence="1" id="KW-1133">Transmembrane helix</keyword>
<dbReference type="InterPro" id="IPR032816">
    <property type="entry name" value="VTT_dom"/>
</dbReference>
<dbReference type="AlphaFoldDB" id="A0A8S3ULG0"/>
<dbReference type="Proteomes" id="UP000683360">
    <property type="component" value="Unassembled WGS sequence"/>
</dbReference>
<reference evidence="3" key="1">
    <citation type="submission" date="2021-03" db="EMBL/GenBank/DDBJ databases">
        <authorList>
            <person name="Bekaert M."/>
        </authorList>
    </citation>
    <scope>NUCLEOTIDE SEQUENCE</scope>
</reference>
<evidence type="ECO:0000313" key="4">
    <source>
        <dbReference type="Proteomes" id="UP000683360"/>
    </source>
</evidence>
<dbReference type="Pfam" id="PF09335">
    <property type="entry name" value="VTT_dom"/>
    <property type="match status" value="1"/>
</dbReference>
<sequence length="340" mass="37848">MNMAEENTPDFAHRLSQRLHLNDIHVKPQLILGESSEFDDIFLSKSKQHLSVKEYKLNHGEDIECRSTDSESSSEVGDLFNTEVSCYQVSVTSFIVISLTCLAVVFCHQYIKKLLIWLEDVDLVVGFLIFILLFTLVSFPVAWGYMLLMLACGYLYGYIYGPLVVTFFGAVGILIAHLTMKHCCRDWILTKFYNRQIEAFITVVESKQGFKIVALSRLTPIPFGLQNGIFSLTNIPMLKYSAASAIGLGPTAVLNCYMGSTLRSMEDVLSDGSSATTGYIIFAIQIIITVILLTFVVRKARAELKKAVEGDKSKAQIVPLTIDDETVVLVTPEILKSQGS</sequence>
<accession>A0A8S3ULG0</accession>
<dbReference type="PANTHER" id="PTHR46593:SF1">
    <property type="entry name" value="TRANSMEMBRANE PROTEIN 64"/>
    <property type="match status" value="1"/>
</dbReference>
<evidence type="ECO:0000256" key="1">
    <source>
        <dbReference type="SAM" id="Phobius"/>
    </source>
</evidence>
<gene>
    <name evidence="3" type="ORF">MEDL_58858</name>
</gene>
<evidence type="ECO:0000313" key="3">
    <source>
        <dbReference type="EMBL" id="CAG2246933.1"/>
    </source>
</evidence>
<comment type="caution">
    <text evidence="3">The sequence shown here is derived from an EMBL/GenBank/DDBJ whole genome shotgun (WGS) entry which is preliminary data.</text>
</comment>
<feature type="transmembrane region" description="Helical" evidence="1">
    <location>
        <begin position="87"/>
        <end position="111"/>
    </location>
</feature>